<evidence type="ECO:0000256" key="3">
    <source>
        <dbReference type="ARBA" id="ARBA00022989"/>
    </source>
</evidence>
<accession>A0A0B7K8E1</accession>
<dbReference type="PANTHER" id="PTHR10989:SF16">
    <property type="entry name" value="AT02829P-RELATED"/>
    <property type="match status" value="1"/>
</dbReference>
<dbReference type="InterPro" id="IPR006838">
    <property type="entry name" value="ADTRP_AIG1"/>
</dbReference>
<dbReference type="GO" id="GO:0016020">
    <property type="term" value="C:membrane"/>
    <property type="evidence" value="ECO:0007669"/>
    <property type="project" value="InterPro"/>
</dbReference>
<evidence type="ECO:0000256" key="4">
    <source>
        <dbReference type="ARBA" id="ARBA00023136"/>
    </source>
</evidence>
<evidence type="ECO:0000313" key="6">
    <source>
        <dbReference type="EMBL" id="CEO50986.1"/>
    </source>
</evidence>
<evidence type="ECO:0000256" key="1">
    <source>
        <dbReference type="ARBA" id="ARBA00004127"/>
    </source>
</evidence>
<proteinExistence type="predicted"/>
<organism evidence="6">
    <name type="scientific">Bionectria ochroleuca</name>
    <name type="common">Gliocladium roseum</name>
    <dbReference type="NCBI Taxonomy" id="29856"/>
    <lineage>
        <taxon>Eukaryota</taxon>
        <taxon>Fungi</taxon>
        <taxon>Dikarya</taxon>
        <taxon>Ascomycota</taxon>
        <taxon>Pezizomycotina</taxon>
        <taxon>Sordariomycetes</taxon>
        <taxon>Hypocreomycetidae</taxon>
        <taxon>Hypocreales</taxon>
        <taxon>Bionectriaceae</taxon>
        <taxon>Clonostachys</taxon>
    </lineage>
</organism>
<feature type="transmembrane region" description="Helical" evidence="5">
    <location>
        <begin position="51"/>
        <end position="71"/>
    </location>
</feature>
<sequence>MEAYNARGSLSSLTRCIRIMLHVSGLACFTASFVWLPSITNPLHNGFGGSFQFLTIIGLAMSTITFGVGILTDITPKAELLALRGLLSLCATTLELLIGVLYWGCRAIDKRLVVPPGHEVPFIPDFGFHAVPAIVLVLDFMTLGPPWFINASQALGLGLVIAFSYWAWIEYCFSHNGWYPYPFLTILSLWKKLLICISFAVLIMGGALALQWTHAQMHKSGYHRKTTSDPAKIE</sequence>
<feature type="transmembrane region" description="Helical" evidence="5">
    <location>
        <begin position="83"/>
        <end position="102"/>
    </location>
</feature>
<keyword evidence="2 5" id="KW-0812">Transmembrane</keyword>
<reference evidence="6" key="1">
    <citation type="submission" date="2015-01" db="EMBL/GenBank/DDBJ databases">
        <authorList>
            <person name="Durling Mikael"/>
        </authorList>
    </citation>
    <scope>NUCLEOTIDE SEQUENCE</scope>
</reference>
<dbReference type="GO" id="GO:0012505">
    <property type="term" value="C:endomembrane system"/>
    <property type="evidence" value="ECO:0007669"/>
    <property type="project" value="UniProtKB-SubCell"/>
</dbReference>
<evidence type="ECO:0000256" key="2">
    <source>
        <dbReference type="ARBA" id="ARBA00022692"/>
    </source>
</evidence>
<keyword evidence="3 5" id="KW-1133">Transmembrane helix</keyword>
<evidence type="ECO:0000256" key="5">
    <source>
        <dbReference type="SAM" id="Phobius"/>
    </source>
</evidence>
<comment type="subcellular location">
    <subcellularLocation>
        <location evidence="1">Endomembrane system</location>
        <topology evidence="1">Multi-pass membrane protein</topology>
    </subcellularLocation>
</comment>
<name>A0A0B7K8E1_BIOOC</name>
<dbReference type="Pfam" id="PF04750">
    <property type="entry name" value="Far-17a_AIG1"/>
    <property type="match status" value="1"/>
</dbReference>
<feature type="transmembrane region" description="Helical" evidence="5">
    <location>
        <begin position="189"/>
        <end position="210"/>
    </location>
</feature>
<feature type="transmembrane region" description="Helical" evidence="5">
    <location>
        <begin position="20"/>
        <end position="39"/>
    </location>
</feature>
<dbReference type="PANTHER" id="PTHR10989">
    <property type="entry name" value="ANDROGEN-INDUCED PROTEIN 1-RELATED"/>
    <property type="match status" value="1"/>
</dbReference>
<keyword evidence="4 5" id="KW-0472">Membrane</keyword>
<dbReference type="EMBL" id="CDPU01000021">
    <property type="protein sequence ID" value="CEO50986.1"/>
    <property type="molecule type" value="Genomic_DNA"/>
</dbReference>
<dbReference type="AlphaFoldDB" id="A0A0B7K8E1"/>
<gene>
    <name evidence="6" type="ORF">BN869_000007044_1</name>
</gene>
<feature type="transmembrane region" description="Helical" evidence="5">
    <location>
        <begin position="147"/>
        <end position="169"/>
    </location>
</feature>
<protein>
    <submittedName>
        <fullName evidence="6">Uncharacterized protein</fullName>
    </submittedName>
</protein>